<evidence type="ECO:0000256" key="1">
    <source>
        <dbReference type="ARBA" id="ARBA00001974"/>
    </source>
</evidence>
<dbReference type="PRINTS" id="PR00420">
    <property type="entry name" value="RNGMNOXGNASE"/>
</dbReference>
<dbReference type="NCBIfam" id="TIGR01988">
    <property type="entry name" value="Ubi-OHases"/>
    <property type="match status" value="1"/>
</dbReference>
<dbReference type="AlphaFoldDB" id="A0A0B9G122"/>
<proteinExistence type="inferred from homology"/>
<organism evidence="9 10">
    <name type="scientific">Photobacterium gaetbulicola</name>
    <dbReference type="NCBI Taxonomy" id="1295392"/>
    <lineage>
        <taxon>Bacteria</taxon>
        <taxon>Pseudomonadati</taxon>
        <taxon>Pseudomonadota</taxon>
        <taxon>Gammaproteobacteria</taxon>
        <taxon>Vibrionales</taxon>
        <taxon>Vibrionaceae</taxon>
        <taxon>Photobacterium</taxon>
    </lineage>
</organism>
<evidence type="ECO:0000313" key="10">
    <source>
        <dbReference type="Proteomes" id="UP000031278"/>
    </source>
</evidence>
<sequence length="395" mass="42678">MKQYDVVIAGGAMAGATLAIALDKLGGGRLRIAVVEAVEPKLDRHPGYDARSIALSLGSAQLLDTIGCWTALAGVATAISQIHVSDRGHAGIVHLDAREQAVEALGYVVELADAGRIFHHKLAKLDQVDLFCPARIAEIERHQQGIELVLDNGEQLHSRLVVAADGAQSSVCDMLGLGRSEHDFAQVAVIANVTTEEAHQGRAFERFTPQGPVALLPMSEGRSSLVWCIRPGDQAEVMGWNDETFLVKLQQAFGWRLGRLSQTGVRHAYPLLLRQSQRLISHRVAVVGNAAQTLHPIAGQGFNLGLRDVMSLAEEVCREWDQTGDAGHIRGLSSYRQRREPDRGATVDMTAGLVGVFANDCMPFVAGRNLGLMAMECVDVLKAPLVQRAMGQVDR</sequence>
<keyword evidence="7" id="KW-0503">Monooxygenase</keyword>
<dbReference type="InterPro" id="IPR011295">
    <property type="entry name" value="UbiH"/>
</dbReference>
<dbReference type="RefSeq" id="WP_039465310.1">
    <property type="nucleotide sequence ID" value="NZ_JWLZ01000178.1"/>
</dbReference>
<dbReference type="FunFam" id="3.50.50.60:FF:000123">
    <property type="entry name" value="2-octaprenyl-6-methoxyphenyl hydroxylase"/>
    <property type="match status" value="1"/>
</dbReference>
<dbReference type="InterPro" id="IPR010971">
    <property type="entry name" value="UbiH/COQ6"/>
</dbReference>
<comment type="caution">
    <text evidence="9">The sequence shown here is derived from an EMBL/GenBank/DDBJ whole genome shotgun (WGS) entry which is preliminary data.</text>
</comment>
<protein>
    <submittedName>
        <fullName evidence="9">2-octaprenyl-6-methoxyphenyl hydroxylase</fullName>
    </submittedName>
</protein>
<comment type="pathway">
    <text evidence="2">Cofactor biosynthesis; ubiquinone biosynthesis.</text>
</comment>
<dbReference type="Proteomes" id="UP000031278">
    <property type="component" value="Unassembled WGS sequence"/>
</dbReference>
<dbReference type="InterPro" id="IPR018168">
    <property type="entry name" value="Ubi_Hdrlase_CS"/>
</dbReference>
<evidence type="ECO:0000256" key="7">
    <source>
        <dbReference type="ARBA" id="ARBA00023033"/>
    </source>
</evidence>
<keyword evidence="6" id="KW-0560">Oxidoreductase</keyword>
<dbReference type="PROSITE" id="PS01304">
    <property type="entry name" value="UBIH"/>
    <property type="match status" value="1"/>
</dbReference>
<feature type="domain" description="FAD-binding" evidence="8">
    <location>
        <begin position="4"/>
        <end position="347"/>
    </location>
</feature>
<dbReference type="GO" id="GO:0006744">
    <property type="term" value="P:ubiquinone biosynthetic process"/>
    <property type="evidence" value="ECO:0007669"/>
    <property type="project" value="UniProtKB-UniPathway"/>
</dbReference>
<name>A0A0B9G122_9GAMM</name>
<dbReference type="NCBIfam" id="TIGR01984">
    <property type="entry name" value="UbiH"/>
    <property type="match status" value="1"/>
</dbReference>
<dbReference type="InterPro" id="IPR002938">
    <property type="entry name" value="FAD-bd"/>
</dbReference>
<evidence type="ECO:0000256" key="3">
    <source>
        <dbReference type="ARBA" id="ARBA00005349"/>
    </source>
</evidence>
<evidence type="ECO:0000259" key="8">
    <source>
        <dbReference type="Pfam" id="PF01494"/>
    </source>
</evidence>
<dbReference type="EMBL" id="JWLZ01000178">
    <property type="protein sequence ID" value="KHT62443.1"/>
    <property type="molecule type" value="Genomic_DNA"/>
</dbReference>
<dbReference type="InterPro" id="IPR036188">
    <property type="entry name" value="FAD/NAD-bd_sf"/>
</dbReference>
<reference evidence="9 10" key="1">
    <citation type="submission" date="2014-12" db="EMBL/GenBank/DDBJ databases">
        <title>Genome sequencing of Photobacterium gaetbulicola AD005a.</title>
        <authorList>
            <person name="Adrian T.G.S."/>
            <person name="Chan K.G."/>
        </authorList>
    </citation>
    <scope>NUCLEOTIDE SEQUENCE [LARGE SCALE GENOMIC DNA]</scope>
    <source>
        <strain evidence="9 10">AD005a</strain>
    </source>
</reference>
<dbReference type="GO" id="GO:0008681">
    <property type="term" value="F:2-octaprenyl-6-methoxyphenol hydroxylase activity"/>
    <property type="evidence" value="ECO:0007669"/>
    <property type="project" value="InterPro"/>
</dbReference>
<comment type="similarity">
    <text evidence="3">Belongs to the UbiH/COQ6 family.</text>
</comment>
<dbReference type="Gene3D" id="3.50.50.60">
    <property type="entry name" value="FAD/NAD(P)-binding domain"/>
    <property type="match status" value="2"/>
</dbReference>
<comment type="cofactor">
    <cofactor evidence="1">
        <name>FAD</name>
        <dbReference type="ChEBI" id="CHEBI:57692"/>
    </cofactor>
</comment>
<evidence type="ECO:0000256" key="4">
    <source>
        <dbReference type="ARBA" id="ARBA00022630"/>
    </source>
</evidence>
<dbReference type="UniPathway" id="UPA00232"/>
<evidence type="ECO:0000256" key="2">
    <source>
        <dbReference type="ARBA" id="ARBA00004749"/>
    </source>
</evidence>
<dbReference type="InterPro" id="IPR051205">
    <property type="entry name" value="UbiH/COQ6_monooxygenase"/>
</dbReference>
<evidence type="ECO:0000256" key="5">
    <source>
        <dbReference type="ARBA" id="ARBA00022827"/>
    </source>
</evidence>
<accession>A0A0B9G122</accession>
<evidence type="ECO:0000256" key="6">
    <source>
        <dbReference type="ARBA" id="ARBA00023002"/>
    </source>
</evidence>
<dbReference type="PANTHER" id="PTHR43876">
    <property type="entry name" value="UBIQUINONE BIOSYNTHESIS MONOOXYGENASE COQ6, MITOCHONDRIAL"/>
    <property type="match status" value="1"/>
</dbReference>
<keyword evidence="5" id="KW-0274">FAD</keyword>
<dbReference type="NCBIfam" id="NF004356">
    <property type="entry name" value="PRK05732.1"/>
    <property type="match status" value="1"/>
</dbReference>
<dbReference type="Pfam" id="PF01494">
    <property type="entry name" value="FAD_binding_3"/>
    <property type="match status" value="1"/>
</dbReference>
<evidence type="ECO:0000313" key="9">
    <source>
        <dbReference type="EMBL" id="KHT62443.1"/>
    </source>
</evidence>
<gene>
    <name evidence="9" type="ORF">RJ45_17625</name>
</gene>
<dbReference type="SUPFAM" id="SSF51905">
    <property type="entry name" value="FAD/NAD(P)-binding domain"/>
    <property type="match status" value="1"/>
</dbReference>
<dbReference type="GO" id="GO:0071949">
    <property type="term" value="F:FAD binding"/>
    <property type="evidence" value="ECO:0007669"/>
    <property type="project" value="InterPro"/>
</dbReference>
<dbReference type="PANTHER" id="PTHR43876:SF8">
    <property type="entry name" value="2-OCTAPRENYL-6-METHOXYPHENOL HYDROXYLASE"/>
    <property type="match status" value="1"/>
</dbReference>
<keyword evidence="4" id="KW-0285">Flavoprotein</keyword>